<evidence type="ECO:0000313" key="4">
    <source>
        <dbReference type="Proteomes" id="UP001438953"/>
    </source>
</evidence>
<feature type="signal peptide" evidence="1">
    <location>
        <begin position="1"/>
        <end position="20"/>
    </location>
</feature>
<accession>A0ABV1SLZ9</accession>
<dbReference type="InterPro" id="IPR025711">
    <property type="entry name" value="PepSY"/>
</dbReference>
<evidence type="ECO:0000313" key="3">
    <source>
        <dbReference type="EMBL" id="MER5173936.1"/>
    </source>
</evidence>
<keyword evidence="1" id="KW-0732">Signal</keyword>
<reference evidence="3 4" key="1">
    <citation type="submission" date="2024-01" db="EMBL/GenBank/DDBJ databases">
        <authorList>
            <person name="Deng Y."/>
            <person name="Su J."/>
        </authorList>
    </citation>
    <scope>NUCLEOTIDE SEQUENCE [LARGE SCALE GENOMIC DNA]</scope>
    <source>
        <strain evidence="3 4">CPCC 100088</strain>
    </source>
</reference>
<dbReference type="Proteomes" id="UP001438953">
    <property type="component" value="Unassembled WGS sequence"/>
</dbReference>
<organism evidence="3 4">
    <name type="scientific">Thioclava kandeliae</name>
    <dbReference type="NCBI Taxonomy" id="3070818"/>
    <lineage>
        <taxon>Bacteria</taxon>
        <taxon>Pseudomonadati</taxon>
        <taxon>Pseudomonadota</taxon>
        <taxon>Alphaproteobacteria</taxon>
        <taxon>Rhodobacterales</taxon>
        <taxon>Paracoccaceae</taxon>
        <taxon>Thioclava</taxon>
    </lineage>
</organism>
<evidence type="ECO:0000256" key="1">
    <source>
        <dbReference type="SAM" id="SignalP"/>
    </source>
</evidence>
<feature type="domain" description="PepSY" evidence="2">
    <location>
        <begin position="4"/>
        <end position="82"/>
    </location>
</feature>
<dbReference type="EMBL" id="JAYWLC010000037">
    <property type="protein sequence ID" value="MER5173936.1"/>
    <property type="molecule type" value="Genomic_DNA"/>
</dbReference>
<proteinExistence type="predicted"/>
<feature type="chain" id="PRO_5045728392" evidence="1">
    <location>
        <begin position="21"/>
        <end position="86"/>
    </location>
</feature>
<dbReference type="RefSeq" id="WP_350939228.1">
    <property type="nucleotide sequence ID" value="NZ_JAYWLC010000037.1"/>
</dbReference>
<name>A0ABV1SLZ9_9RHOB</name>
<gene>
    <name evidence="3" type="ORF">VSX56_19460</name>
</gene>
<reference evidence="3 4" key="2">
    <citation type="submission" date="2024-06" db="EMBL/GenBank/DDBJ databases">
        <title>Thioclava kandeliae sp. nov. from a rhizosphere soil sample of Kandelia candel in a mangrove.</title>
        <authorList>
            <person name="Mu T."/>
        </authorList>
    </citation>
    <scope>NUCLEOTIDE SEQUENCE [LARGE SCALE GENOMIC DNA]</scope>
    <source>
        <strain evidence="3 4">CPCC 100088</strain>
    </source>
</reference>
<dbReference type="Pfam" id="PF13670">
    <property type="entry name" value="PepSY_2"/>
    <property type="match status" value="1"/>
</dbReference>
<sequence length="86" mass="8866">MTKTILLATALIAAPMLACAMPAIGDHIGTTPEAASVALADAGCTVTKFGAEDGMIEAECDDADKAHWEVYIDPTSGDVVKIKESD</sequence>
<evidence type="ECO:0000259" key="2">
    <source>
        <dbReference type="Pfam" id="PF13670"/>
    </source>
</evidence>
<comment type="caution">
    <text evidence="3">The sequence shown here is derived from an EMBL/GenBank/DDBJ whole genome shotgun (WGS) entry which is preliminary data.</text>
</comment>
<keyword evidence="4" id="KW-1185">Reference proteome</keyword>
<protein>
    <submittedName>
        <fullName evidence="3">PepSY domain-containing protein</fullName>
    </submittedName>
</protein>